<keyword evidence="3" id="KW-1185">Reference proteome</keyword>
<feature type="compositionally biased region" description="Basic residues" evidence="1">
    <location>
        <begin position="27"/>
        <end position="38"/>
    </location>
</feature>
<comment type="caution">
    <text evidence="2">The sequence shown here is derived from an EMBL/GenBank/DDBJ whole genome shotgun (WGS) entry which is preliminary data.</text>
</comment>
<evidence type="ECO:0000313" key="3">
    <source>
        <dbReference type="Proteomes" id="UP000703269"/>
    </source>
</evidence>
<reference evidence="2 3" key="1">
    <citation type="submission" date="2021-08" db="EMBL/GenBank/DDBJ databases">
        <title>Draft Genome Sequence of Phanerochaete sordida strain YK-624.</title>
        <authorList>
            <person name="Mori T."/>
            <person name="Dohra H."/>
            <person name="Suzuki T."/>
            <person name="Kawagishi H."/>
            <person name="Hirai H."/>
        </authorList>
    </citation>
    <scope>NUCLEOTIDE SEQUENCE [LARGE SCALE GENOMIC DNA]</scope>
    <source>
        <strain evidence="2 3">YK-624</strain>
    </source>
</reference>
<dbReference type="EMBL" id="BPQB01000028">
    <property type="protein sequence ID" value="GJE92832.1"/>
    <property type="molecule type" value="Genomic_DNA"/>
</dbReference>
<evidence type="ECO:0000256" key="1">
    <source>
        <dbReference type="SAM" id="MobiDB-lite"/>
    </source>
</evidence>
<dbReference type="Proteomes" id="UP000703269">
    <property type="component" value="Unassembled WGS sequence"/>
</dbReference>
<gene>
    <name evidence="2" type="ORF">PsYK624_089900</name>
</gene>
<proteinExistence type="predicted"/>
<dbReference type="AlphaFoldDB" id="A0A9P3LG89"/>
<sequence>MICQLALRLPSPPLANRTVRAQDARRRPGPTRRHSLHGRPRDPLCARGCGITTCARRVFRLRAQAGVAAGGAATVADVAPRRVRAASAHAAVKHCAAHACGQREPCSAFALSRYGHGCCA</sequence>
<protein>
    <submittedName>
        <fullName evidence="2">Uncharacterized protein</fullName>
    </submittedName>
</protein>
<organism evidence="2 3">
    <name type="scientific">Phanerochaete sordida</name>
    <dbReference type="NCBI Taxonomy" id="48140"/>
    <lineage>
        <taxon>Eukaryota</taxon>
        <taxon>Fungi</taxon>
        <taxon>Dikarya</taxon>
        <taxon>Basidiomycota</taxon>
        <taxon>Agaricomycotina</taxon>
        <taxon>Agaricomycetes</taxon>
        <taxon>Polyporales</taxon>
        <taxon>Phanerochaetaceae</taxon>
        <taxon>Phanerochaete</taxon>
    </lineage>
</organism>
<name>A0A9P3LG89_9APHY</name>
<accession>A0A9P3LG89</accession>
<feature type="region of interest" description="Disordered" evidence="1">
    <location>
        <begin position="18"/>
        <end position="39"/>
    </location>
</feature>
<evidence type="ECO:0000313" key="2">
    <source>
        <dbReference type="EMBL" id="GJE92832.1"/>
    </source>
</evidence>